<evidence type="ECO:0000256" key="2">
    <source>
        <dbReference type="ARBA" id="ARBA00022723"/>
    </source>
</evidence>
<dbReference type="GO" id="GO:0006508">
    <property type="term" value="P:proteolysis"/>
    <property type="evidence" value="ECO:0007669"/>
    <property type="project" value="UniProtKB-KW"/>
</dbReference>
<accession>A0A5N5FAS9</accession>
<dbReference type="SUPFAM" id="SSF53098">
    <property type="entry name" value="Ribonuclease H-like"/>
    <property type="match status" value="1"/>
</dbReference>
<evidence type="ECO:0000313" key="14">
    <source>
        <dbReference type="Proteomes" id="UP000327157"/>
    </source>
</evidence>
<dbReference type="GO" id="GO:0006310">
    <property type="term" value="P:DNA recombination"/>
    <property type="evidence" value="ECO:0007669"/>
    <property type="project" value="UniProtKB-KW"/>
</dbReference>
<dbReference type="InterPro" id="IPR041588">
    <property type="entry name" value="Integrase_H2C2"/>
</dbReference>
<dbReference type="InterPro" id="IPR043502">
    <property type="entry name" value="DNA/RNA_pol_sf"/>
</dbReference>
<reference evidence="13 14" key="3">
    <citation type="submission" date="2019-11" db="EMBL/GenBank/DDBJ databases">
        <title>A de novo genome assembly of a pear dwarfing rootstock.</title>
        <authorList>
            <person name="Wang F."/>
            <person name="Wang J."/>
            <person name="Li S."/>
            <person name="Zhang Y."/>
            <person name="Fang M."/>
            <person name="Ma L."/>
            <person name="Zhao Y."/>
            <person name="Jiang S."/>
        </authorList>
    </citation>
    <scope>NUCLEOTIDE SEQUENCE [LARGE SCALE GENOMIC DNA]</scope>
    <source>
        <strain evidence="13">S2</strain>
        <tissue evidence="13">Leaf</tissue>
    </source>
</reference>
<dbReference type="InterPro" id="IPR050951">
    <property type="entry name" value="Retrovirus_Pol_polyprotein"/>
</dbReference>
<evidence type="ECO:0000256" key="10">
    <source>
        <dbReference type="ARBA" id="ARBA00023172"/>
    </source>
</evidence>
<keyword evidence="14" id="KW-1185">Reference proteome</keyword>
<keyword evidence="11" id="KW-0511">Multifunctional enzyme</keyword>
<dbReference type="Pfam" id="PF17921">
    <property type="entry name" value="Integrase_H2C2"/>
    <property type="match status" value="1"/>
</dbReference>
<dbReference type="CDD" id="cd01647">
    <property type="entry name" value="RT_LTR"/>
    <property type="match status" value="1"/>
</dbReference>
<dbReference type="Gene3D" id="3.10.10.10">
    <property type="entry name" value="HIV Type 1 Reverse Transcriptase, subunit A, domain 1"/>
    <property type="match status" value="1"/>
</dbReference>
<reference evidence="13 14" key="1">
    <citation type="submission" date="2019-09" db="EMBL/GenBank/DDBJ databases">
        <authorList>
            <person name="Ou C."/>
        </authorList>
    </citation>
    <scope>NUCLEOTIDE SEQUENCE [LARGE SCALE GENOMIC DNA]</scope>
    <source>
        <strain evidence="13">S2</strain>
        <tissue evidence="13">Leaf</tissue>
    </source>
</reference>
<keyword evidence="3" id="KW-0064">Aspartyl protease</keyword>
<keyword evidence="8" id="KW-0548">Nucleotidyltransferase</keyword>
<dbReference type="AlphaFoldDB" id="A0A5N5FAS9"/>
<dbReference type="InterPro" id="IPR000477">
    <property type="entry name" value="RT_dom"/>
</dbReference>
<keyword evidence="9" id="KW-0238">DNA-binding</keyword>
<dbReference type="Gene3D" id="3.30.70.270">
    <property type="match status" value="3"/>
</dbReference>
<dbReference type="Gene3D" id="3.30.420.10">
    <property type="entry name" value="Ribonuclease H-like superfamily/Ribonuclease H"/>
    <property type="match status" value="1"/>
</dbReference>
<reference evidence="14" key="2">
    <citation type="submission" date="2019-10" db="EMBL/GenBank/DDBJ databases">
        <title>A de novo genome assembly of a pear dwarfing rootstock.</title>
        <authorList>
            <person name="Wang F."/>
            <person name="Wang J."/>
            <person name="Li S."/>
            <person name="Zhang Y."/>
            <person name="Fang M."/>
            <person name="Ma L."/>
            <person name="Zhao Y."/>
            <person name="Jiang S."/>
        </authorList>
    </citation>
    <scope>NUCLEOTIDE SEQUENCE [LARGE SCALE GENOMIC DNA]</scope>
</reference>
<dbReference type="GO" id="GO:0003887">
    <property type="term" value="F:DNA-directed DNA polymerase activity"/>
    <property type="evidence" value="ECO:0007669"/>
    <property type="project" value="UniProtKB-KW"/>
</dbReference>
<organism evidence="13 14">
    <name type="scientific">Pyrus ussuriensis x Pyrus communis</name>
    <dbReference type="NCBI Taxonomy" id="2448454"/>
    <lineage>
        <taxon>Eukaryota</taxon>
        <taxon>Viridiplantae</taxon>
        <taxon>Streptophyta</taxon>
        <taxon>Embryophyta</taxon>
        <taxon>Tracheophyta</taxon>
        <taxon>Spermatophyta</taxon>
        <taxon>Magnoliopsida</taxon>
        <taxon>eudicotyledons</taxon>
        <taxon>Gunneridae</taxon>
        <taxon>Pentapetalae</taxon>
        <taxon>rosids</taxon>
        <taxon>fabids</taxon>
        <taxon>Rosales</taxon>
        <taxon>Rosaceae</taxon>
        <taxon>Amygdaloideae</taxon>
        <taxon>Maleae</taxon>
        <taxon>Pyrus</taxon>
    </lineage>
</organism>
<dbReference type="PROSITE" id="PS50994">
    <property type="entry name" value="INTEGRASE"/>
    <property type="match status" value="1"/>
</dbReference>
<dbReference type="FunFam" id="3.30.70.270:FF:000020">
    <property type="entry name" value="Transposon Tf2-6 polyprotein-like Protein"/>
    <property type="match status" value="1"/>
</dbReference>
<keyword evidence="8" id="KW-0239">DNA-directed DNA polymerase</keyword>
<sequence>MKKRTATRRKMTKVKVKHRLGPVRLRTSREVELVLVLRDGTLRLCIDYRQLNRVTIKNRYPLPRIDDLFDQLRGACVFVIVFIDDILVYSKSKAEHVRHLTLVLKRLREHQLYAKFSKCQFWLDQVAFLGHVISAQGILVDPQKVAAVENWEQPRTVTEVRSFLGLAGYYRRFVKDFSVIALPLTRLTRKDVKFEWDDRCEQSFQQLKHCLTHAPVLALPDDSGDFEVYSDASLNGLGCVLMQQGRKELNLRQRRWLELLSDYDCTIDYHPGRANVVADALSRKSQGRINALYASRIPLLADLRATGVRLEVEDRDVALLANFQVRPILVDRVLAAQVADEQTQELIQAREQGRRRDLRVRDSDGMLMLEGRMFVPNVVDLKKEILDEAHISAYAMHPGATKMYHTIRPFYYWPGMKREIAEYVSSCAVCQQVKAERKKPFGLLQPLPVPEWKWENITMDFVYKLPRTHNGFDGIWVIVDRLTKSAHFIPVREKYSLSRLAELFISKVVKYHGVPVSIVSDRDPRFTSKFWVAFQEALGTRLLYSTAYHPQTDGQSERTIQTLEDMLRASVLQFGDAWHQRLDLMEFAYNNSFHSSIGMAPFEALYGRACRTPLCWSEVGERVLVGPEIVEETTQNVQVIKTNLKAAQDRQKSLADRHATDRVYEVGDWVFLKLSPWRGVVRFGKKGKLSPRYIGPYMVVERVGEVAYSFIHCVFGLFKLVVVLERPQGAWECFVG</sequence>
<dbReference type="GO" id="GO:0003964">
    <property type="term" value="F:RNA-directed DNA polymerase activity"/>
    <property type="evidence" value="ECO:0007669"/>
    <property type="project" value="UniProtKB-KW"/>
</dbReference>
<proteinExistence type="predicted"/>
<dbReference type="InterPro" id="IPR043128">
    <property type="entry name" value="Rev_trsase/Diguanyl_cyclase"/>
</dbReference>
<dbReference type="GO" id="GO:0003677">
    <property type="term" value="F:DNA binding"/>
    <property type="evidence" value="ECO:0007669"/>
    <property type="project" value="UniProtKB-KW"/>
</dbReference>
<dbReference type="Proteomes" id="UP000327157">
    <property type="component" value="Chromosome 13"/>
</dbReference>
<gene>
    <name evidence="13" type="ORF">D8674_010459</name>
</gene>
<dbReference type="GO" id="GO:0046872">
    <property type="term" value="F:metal ion binding"/>
    <property type="evidence" value="ECO:0007669"/>
    <property type="project" value="UniProtKB-KW"/>
</dbReference>
<dbReference type="GO" id="GO:0004190">
    <property type="term" value="F:aspartic-type endopeptidase activity"/>
    <property type="evidence" value="ECO:0007669"/>
    <property type="project" value="UniProtKB-KW"/>
</dbReference>
<dbReference type="Gene3D" id="1.10.340.70">
    <property type="match status" value="1"/>
</dbReference>
<dbReference type="InterPro" id="IPR056924">
    <property type="entry name" value="SH3_Tf2-1"/>
</dbReference>
<keyword evidence="7" id="KW-0695">RNA-directed DNA polymerase</keyword>
<evidence type="ECO:0000256" key="9">
    <source>
        <dbReference type="ARBA" id="ARBA00023125"/>
    </source>
</evidence>
<dbReference type="OrthoDB" id="1191267at2759"/>
<dbReference type="InterPro" id="IPR036397">
    <property type="entry name" value="RNaseH_sf"/>
</dbReference>
<dbReference type="EMBL" id="SMOL01000753">
    <property type="protein sequence ID" value="KAB2600188.1"/>
    <property type="molecule type" value="Genomic_DNA"/>
</dbReference>
<keyword evidence="1" id="KW-0645">Protease</keyword>
<dbReference type="InterPro" id="IPR012337">
    <property type="entry name" value="RNaseH-like_sf"/>
</dbReference>
<evidence type="ECO:0000259" key="12">
    <source>
        <dbReference type="PROSITE" id="PS50994"/>
    </source>
</evidence>
<keyword evidence="5" id="KW-0460">Magnesium</keyword>
<feature type="domain" description="Integrase catalytic" evidence="12">
    <location>
        <begin position="444"/>
        <end position="609"/>
    </location>
</feature>
<dbReference type="InterPro" id="IPR041577">
    <property type="entry name" value="RT_RNaseH_2"/>
</dbReference>
<dbReference type="Pfam" id="PF00078">
    <property type="entry name" value="RVT_1"/>
    <property type="match status" value="1"/>
</dbReference>
<keyword evidence="8" id="KW-0808">Transferase</keyword>
<comment type="caution">
    <text evidence="13">The sequence shown here is derived from an EMBL/GenBank/DDBJ whole genome shotgun (WGS) entry which is preliminary data.</text>
</comment>
<evidence type="ECO:0000256" key="5">
    <source>
        <dbReference type="ARBA" id="ARBA00022842"/>
    </source>
</evidence>
<evidence type="ECO:0000256" key="1">
    <source>
        <dbReference type="ARBA" id="ARBA00022670"/>
    </source>
</evidence>
<keyword evidence="4" id="KW-0378">Hydrolase</keyword>
<evidence type="ECO:0000256" key="6">
    <source>
        <dbReference type="ARBA" id="ARBA00022908"/>
    </source>
</evidence>
<dbReference type="SUPFAM" id="SSF56672">
    <property type="entry name" value="DNA/RNA polymerases"/>
    <property type="match status" value="1"/>
</dbReference>
<keyword evidence="10" id="KW-0233">DNA recombination</keyword>
<evidence type="ECO:0000256" key="7">
    <source>
        <dbReference type="ARBA" id="ARBA00022918"/>
    </source>
</evidence>
<dbReference type="InterPro" id="IPR001584">
    <property type="entry name" value="Integrase_cat-core"/>
</dbReference>
<dbReference type="GO" id="GO:0015074">
    <property type="term" value="P:DNA integration"/>
    <property type="evidence" value="ECO:0007669"/>
    <property type="project" value="UniProtKB-KW"/>
</dbReference>
<dbReference type="PANTHER" id="PTHR37984">
    <property type="entry name" value="PROTEIN CBG26694"/>
    <property type="match status" value="1"/>
</dbReference>
<evidence type="ECO:0000313" key="13">
    <source>
        <dbReference type="EMBL" id="KAB2600188.1"/>
    </source>
</evidence>
<keyword evidence="6" id="KW-0229">DNA integration</keyword>
<evidence type="ECO:0000256" key="3">
    <source>
        <dbReference type="ARBA" id="ARBA00022750"/>
    </source>
</evidence>
<dbReference type="Pfam" id="PF17919">
    <property type="entry name" value="RT_RNaseH_2"/>
    <property type="match status" value="1"/>
</dbReference>
<dbReference type="Pfam" id="PF24626">
    <property type="entry name" value="SH3_Tf2-1"/>
    <property type="match status" value="1"/>
</dbReference>
<name>A0A5N5FAS9_9ROSA</name>
<evidence type="ECO:0000256" key="4">
    <source>
        <dbReference type="ARBA" id="ARBA00022801"/>
    </source>
</evidence>
<evidence type="ECO:0000256" key="8">
    <source>
        <dbReference type="ARBA" id="ARBA00022932"/>
    </source>
</evidence>
<dbReference type="PANTHER" id="PTHR37984:SF5">
    <property type="entry name" value="PROTEIN NYNRIN-LIKE"/>
    <property type="match status" value="1"/>
</dbReference>
<evidence type="ECO:0000256" key="11">
    <source>
        <dbReference type="ARBA" id="ARBA00023268"/>
    </source>
</evidence>
<keyword evidence="2" id="KW-0479">Metal-binding</keyword>
<protein>
    <submittedName>
        <fullName evidence="13">S ribonuclease</fullName>
    </submittedName>
</protein>